<keyword evidence="3" id="KW-1185">Reference proteome</keyword>
<evidence type="ECO:0000256" key="1">
    <source>
        <dbReference type="SAM" id="Phobius"/>
    </source>
</evidence>
<feature type="transmembrane region" description="Helical" evidence="1">
    <location>
        <begin position="84"/>
        <end position="109"/>
    </location>
</feature>
<keyword evidence="1" id="KW-1133">Transmembrane helix</keyword>
<dbReference type="OrthoDB" id="1365379at2"/>
<dbReference type="EMBL" id="FQYK01000005">
    <property type="protein sequence ID" value="SHI96123.1"/>
    <property type="molecule type" value="Genomic_DNA"/>
</dbReference>
<evidence type="ECO:0008006" key="4">
    <source>
        <dbReference type="Google" id="ProtNLM"/>
    </source>
</evidence>
<evidence type="ECO:0000313" key="3">
    <source>
        <dbReference type="Proteomes" id="UP000184396"/>
    </source>
</evidence>
<proteinExistence type="predicted"/>
<dbReference type="eggNOG" id="ENOG502ZAPM">
    <property type="taxonomic scope" value="Bacteria"/>
</dbReference>
<feature type="transmembrane region" description="Helical" evidence="1">
    <location>
        <begin position="153"/>
        <end position="172"/>
    </location>
</feature>
<keyword evidence="1" id="KW-0812">Transmembrane</keyword>
<dbReference type="STRING" id="1178825.SAMN05216261_2353"/>
<dbReference type="AlphaFoldDB" id="A0A1M6FEP8"/>
<feature type="transmembrane region" description="Helical" evidence="1">
    <location>
        <begin position="193"/>
        <end position="226"/>
    </location>
</feature>
<protein>
    <recommendedName>
        <fullName evidence="4">Glycerophosphoryl diester phosphodiesterase membrane domain-containing protein</fullName>
    </recommendedName>
</protein>
<reference evidence="2 3" key="1">
    <citation type="submission" date="2016-11" db="EMBL/GenBank/DDBJ databases">
        <authorList>
            <person name="Jaros S."/>
            <person name="Januszkiewicz K."/>
            <person name="Wedrychowicz H."/>
        </authorList>
    </citation>
    <scope>NUCLEOTIDE SEQUENCE [LARGE SCALE GENOMIC DNA]</scope>
    <source>
        <strain evidence="2 3">CGMCC 1.12213</strain>
    </source>
</reference>
<dbReference type="RefSeq" id="WP_035106473.1">
    <property type="nucleotide sequence ID" value="NZ_ALIH01000011.1"/>
</dbReference>
<evidence type="ECO:0000313" key="2">
    <source>
        <dbReference type="EMBL" id="SHI96123.1"/>
    </source>
</evidence>
<feature type="transmembrane region" description="Helical" evidence="1">
    <location>
        <begin position="38"/>
        <end position="61"/>
    </location>
</feature>
<sequence length="256" mass="28837">MNSFDSLSKKIDNAKALDFSNLFDSIIALFKKIWIKGFLVVLLVVVFAMGINIVFSLIGLAPQTTLPFGQFNIDSFVDFYSESIIFSIPQTILVTTISMAIVAGFYRICRNQVSGILEPDDYFYFLKKAYFSKLLMLGLIHTGIAVVAQFMFFIPYIYVFVPLAYFTIIFANNPDLSEAEIVKASFKLGTKKWLISFGTIFVSVVIGMLGILGCGIGLLFTMSIIYLPVFFIYKEVIGFEDTNEIEQIGVRDDYEN</sequence>
<feature type="transmembrane region" description="Helical" evidence="1">
    <location>
        <begin position="130"/>
        <end position="147"/>
    </location>
</feature>
<dbReference type="Proteomes" id="UP000184396">
    <property type="component" value="Unassembled WGS sequence"/>
</dbReference>
<keyword evidence="1" id="KW-0472">Membrane</keyword>
<name>A0A1M6FEP8_9FLAO</name>
<organism evidence="2 3">
    <name type="scientific">Algibacter luteus</name>
    <dbReference type="NCBI Taxonomy" id="1178825"/>
    <lineage>
        <taxon>Bacteria</taxon>
        <taxon>Pseudomonadati</taxon>
        <taxon>Bacteroidota</taxon>
        <taxon>Flavobacteriia</taxon>
        <taxon>Flavobacteriales</taxon>
        <taxon>Flavobacteriaceae</taxon>
        <taxon>Algibacter</taxon>
    </lineage>
</organism>
<accession>A0A1M6FEP8</accession>
<gene>
    <name evidence="2" type="ORF">SAMN05216261_2353</name>
</gene>